<evidence type="ECO:0000313" key="2">
    <source>
        <dbReference type="Proteomes" id="UP000237000"/>
    </source>
</evidence>
<sequence length="99" mass="11584">MWHSVFSSRKTSEIYRKPRYILSMGPNPRYILSMGPDFLCPHTLGTPHEILFLARLPSLKLRINLPAETGCFKILHLIRSWRLKDGENNFSNSTRLERN</sequence>
<dbReference type="AlphaFoldDB" id="A0A2P5DFT8"/>
<dbReference type="Proteomes" id="UP000237000">
    <property type="component" value="Unassembled WGS sequence"/>
</dbReference>
<name>A0A2P5DFT8_TREOI</name>
<evidence type="ECO:0000313" key="1">
    <source>
        <dbReference type="EMBL" id="PON72155.1"/>
    </source>
</evidence>
<accession>A0A2P5DFT8</accession>
<dbReference type="InParanoid" id="A0A2P5DFT8"/>
<organism evidence="1 2">
    <name type="scientific">Trema orientale</name>
    <name type="common">Charcoal tree</name>
    <name type="synonym">Celtis orientalis</name>
    <dbReference type="NCBI Taxonomy" id="63057"/>
    <lineage>
        <taxon>Eukaryota</taxon>
        <taxon>Viridiplantae</taxon>
        <taxon>Streptophyta</taxon>
        <taxon>Embryophyta</taxon>
        <taxon>Tracheophyta</taxon>
        <taxon>Spermatophyta</taxon>
        <taxon>Magnoliopsida</taxon>
        <taxon>eudicotyledons</taxon>
        <taxon>Gunneridae</taxon>
        <taxon>Pentapetalae</taxon>
        <taxon>rosids</taxon>
        <taxon>fabids</taxon>
        <taxon>Rosales</taxon>
        <taxon>Cannabaceae</taxon>
        <taxon>Trema</taxon>
    </lineage>
</organism>
<dbReference type="OrthoDB" id="10533315at2759"/>
<comment type="caution">
    <text evidence="1">The sequence shown here is derived from an EMBL/GenBank/DDBJ whole genome shotgun (WGS) entry which is preliminary data.</text>
</comment>
<dbReference type="EMBL" id="JXTC01000273">
    <property type="protein sequence ID" value="PON72155.1"/>
    <property type="molecule type" value="Genomic_DNA"/>
</dbReference>
<gene>
    <name evidence="1" type="ORF">TorRG33x02_252750</name>
</gene>
<protein>
    <submittedName>
        <fullName evidence="1">Uncharacterized protein</fullName>
    </submittedName>
</protein>
<proteinExistence type="predicted"/>
<reference evidence="2" key="1">
    <citation type="submission" date="2016-06" db="EMBL/GenBank/DDBJ databases">
        <title>Parallel loss of symbiosis genes in relatives of nitrogen-fixing non-legume Parasponia.</title>
        <authorList>
            <person name="Van Velzen R."/>
            <person name="Holmer R."/>
            <person name="Bu F."/>
            <person name="Rutten L."/>
            <person name="Van Zeijl A."/>
            <person name="Liu W."/>
            <person name="Santuari L."/>
            <person name="Cao Q."/>
            <person name="Sharma T."/>
            <person name="Shen D."/>
            <person name="Roswanjaya Y."/>
            <person name="Wardhani T."/>
            <person name="Kalhor M.S."/>
            <person name="Jansen J."/>
            <person name="Van den Hoogen J."/>
            <person name="Gungor B."/>
            <person name="Hartog M."/>
            <person name="Hontelez J."/>
            <person name="Verver J."/>
            <person name="Yang W.-C."/>
            <person name="Schijlen E."/>
            <person name="Repin R."/>
            <person name="Schilthuizen M."/>
            <person name="Schranz E."/>
            <person name="Heidstra R."/>
            <person name="Miyata K."/>
            <person name="Fedorova E."/>
            <person name="Kohlen W."/>
            <person name="Bisseling T."/>
            <person name="Smit S."/>
            <person name="Geurts R."/>
        </authorList>
    </citation>
    <scope>NUCLEOTIDE SEQUENCE [LARGE SCALE GENOMIC DNA]</scope>
    <source>
        <strain evidence="2">cv. RG33-2</strain>
    </source>
</reference>
<keyword evidence="2" id="KW-1185">Reference proteome</keyword>